<evidence type="ECO:0000256" key="7">
    <source>
        <dbReference type="ARBA" id="ARBA00022967"/>
    </source>
</evidence>
<dbReference type="PANTHER" id="PTHR11993:SF10">
    <property type="entry name" value="NADH DEHYDROGENASE [UBIQUINONE] IRON-SULFUR PROTEIN 2, MITOCHONDRIAL"/>
    <property type="match status" value="1"/>
</dbReference>
<comment type="subcellular location">
    <subcellularLocation>
        <location evidence="1">Cell inner membrane</location>
        <topology evidence="1">Peripheral membrane protein</topology>
    </subcellularLocation>
</comment>
<dbReference type="InterPro" id="IPR001268">
    <property type="entry name" value="NADH_UbQ_OxRdtase_30kDa_su"/>
</dbReference>
<keyword evidence="8" id="KW-0520">NAD</keyword>
<evidence type="ECO:0000313" key="15">
    <source>
        <dbReference type="EMBL" id="ANV97936.1"/>
    </source>
</evidence>
<keyword evidence="9" id="KW-0472">Membrane</keyword>
<evidence type="ECO:0000256" key="12">
    <source>
        <dbReference type="ARBA" id="ARBA00047712"/>
    </source>
</evidence>
<evidence type="ECO:0000256" key="1">
    <source>
        <dbReference type="ARBA" id="ARBA00004417"/>
    </source>
</evidence>
<evidence type="ECO:0000256" key="9">
    <source>
        <dbReference type="ARBA" id="ARBA00023136"/>
    </source>
</evidence>
<dbReference type="RefSeq" id="WP_066339823.1">
    <property type="nucleotide sequence ID" value="NZ_CP016503.1"/>
</dbReference>
<keyword evidence="10" id="KW-0511">Multifunctional enzyme</keyword>
<dbReference type="AlphaFoldDB" id="A0A1B1U5A2"/>
<dbReference type="Pfam" id="PF00329">
    <property type="entry name" value="Complex1_30kDa"/>
    <property type="match status" value="1"/>
</dbReference>
<dbReference type="InterPro" id="IPR037232">
    <property type="entry name" value="NADH_quin_OxRdtase_su_C/D-like"/>
</dbReference>
<evidence type="ECO:0000259" key="14">
    <source>
        <dbReference type="Pfam" id="PF00346"/>
    </source>
</evidence>
<dbReference type="GO" id="GO:0050136">
    <property type="term" value="F:NADH dehydrogenase (quinone) (non-electrogenic) activity"/>
    <property type="evidence" value="ECO:0007669"/>
    <property type="project" value="InterPro"/>
</dbReference>
<dbReference type="Gene3D" id="3.30.460.80">
    <property type="entry name" value="NADH:ubiquinone oxidoreductase, 30kDa subunit"/>
    <property type="match status" value="1"/>
</dbReference>
<dbReference type="HAMAP" id="MF_01397">
    <property type="entry name" value="NDH1_NuoCD_2"/>
    <property type="match status" value="1"/>
</dbReference>
<evidence type="ECO:0000256" key="10">
    <source>
        <dbReference type="ARBA" id="ARBA00023268"/>
    </source>
</evidence>
<dbReference type="SUPFAM" id="SSF56762">
    <property type="entry name" value="HydB/Nqo4-like"/>
    <property type="match status" value="1"/>
</dbReference>
<sequence>MFEELLSRFHPIKHSNVNGLLSIQINPSLIGEVALYIRDTLGFEILADIACVDNLHLDTSKRFSLYYVFRKTDGREVCVYLELDLDERVTSIEGIYKSANWAERECFDQFGVQFENHPNLRRILNHKDFKGHPLRKDYPITGYQVLYESDDLVDEMKNQMHREGLVSEENEEFKTKYTFLNIGPSHPATHGTIRNFVALDGEKIISCVTEIGYLHRGFEKACENHSYAQIIPYTDRLNYCSALLNNIGYAKAIEDVLGVTLPDRGIFMRVILGELARIIDHEVCLGAMFVDMGGLTNYWYLYNPREKIYDFLSKLTGARFTNSFARIGGMANDFYEGWQEELLAHLKEVEKGVDDTMVLIEKNRIYLDRVQNICKISAKEALSYGFSGPNLRASGVGYDLRKDKPYYYYDSFDFEVPVGSEGDIYDRMFVRFFEIRESISIIRQAIKRIPEGKISIEDKEIFLPPKEQVYSNIESLINHFKLVFDGIKLPKGHFYSATEGANGELGFFIVSDGKPKPYRVKLRPPCFYALNAFSSMVRGALIADSILNLGSLNIIAGELDR</sequence>
<dbReference type="KEGG" id="het:BBW65_03590"/>
<evidence type="ECO:0000256" key="5">
    <source>
        <dbReference type="ARBA" id="ARBA00022519"/>
    </source>
</evidence>
<keyword evidence="16" id="KW-1185">Reference proteome</keyword>
<evidence type="ECO:0000256" key="2">
    <source>
        <dbReference type="ARBA" id="ARBA00010019"/>
    </source>
</evidence>
<dbReference type="Gene3D" id="1.10.645.10">
    <property type="entry name" value="Cytochrome-c3 Hydrogenase, chain B"/>
    <property type="match status" value="1"/>
</dbReference>
<dbReference type="InterPro" id="IPR022885">
    <property type="entry name" value="NDH1_su_D/H"/>
</dbReference>
<keyword evidence="4" id="KW-1003">Cell membrane</keyword>
<evidence type="ECO:0000313" key="16">
    <source>
        <dbReference type="Proteomes" id="UP000092884"/>
    </source>
</evidence>
<comment type="similarity">
    <text evidence="2">In the C-terminal section; belongs to the complex I 49 kDa subunit family.</text>
</comment>
<dbReference type="STRING" id="222136.BBW65_03590"/>
<dbReference type="GO" id="GO:0051287">
    <property type="term" value="F:NAD binding"/>
    <property type="evidence" value="ECO:0007669"/>
    <property type="project" value="InterPro"/>
</dbReference>
<feature type="domain" description="NADH-quinone oxidoreductase subunit D" evidence="14">
    <location>
        <begin position="291"/>
        <end position="561"/>
    </location>
</feature>
<dbReference type="GO" id="GO:0008137">
    <property type="term" value="F:NADH dehydrogenase (ubiquinone) activity"/>
    <property type="evidence" value="ECO:0007669"/>
    <property type="project" value="InterPro"/>
</dbReference>
<evidence type="ECO:0000256" key="3">
    <source>
        <dbReference type="ARBA" id="ARBA00022448"/>
    </source>
</evidence>
<dbReference type="EMBL" id="CP016503">
    <property type="protein sequence ID" value="ANV97936.1"/>
    <property type="molecule type" value="Genomic_DNA"/>
</dbReference>
<dbReference type="GO" id="GO:0005886">
    <property type="term" value="C:plasma membrane"/>
    <property type="evidence" value="ECO:0007669"/>
    <property type="project" value="UniProtKB-SubCell"/>
</dbReference>
<dbReference type="NCBIfam" id="NF004739">
    <property type="entry name" value="PRK06075.1"/>
    <property type="match status" value="1"/>
</dbReference>
<evidence type="ECO:0000256" key="6">
    <source>
        <dbReference type="ARBA" id="ARBA00022719"/>
    </source>
</evidence>
<comment type="subunit">
    <text evidence="11">NDH-1 is composed of 13 different subunits. Subunits NuoB, CD, E, F, and G constitute the peripheral sector of the complex.</text>
</comment>
<protein>
    <submittedName>
        <fullName evidence="15">NADH-quinone oxidoreductase subunit C</fullName>
    </submittedName>
</protein>
<comment type="catalytic activity">
    <reaction evidence="12">
        <text>a quinone + NADH + 5 H(+)(in) = a quinol + NAD(+) + 4 H(+)(out)</text>
        <dbReference type="Rhea" id="RHEA:57888"/>
        <dbReference type="ChEBI" id="CHEBI:15378"/>
        <dbReference type="ChEBI" id="CHEBI:24646"/>
        <dbReference type="ChEBI" id="CHEBI:57540"/>
        <dbReference type="ChEBI" id="CHEBI:57945"/>
        <dbReference type="ChEBI" id="CHEBI:132124"/>
    </reaction>
</comment>
<name>A0A1B1U5A2_9HELI</name>
<proteinExistence type="inferred from homology"/>
<keyword evidence="6" id="KW-0874">Quinone</keyword>
<evidence type="ECO:0000259" key="13">
    <source>
        <dbReference type="Pfam" id="PF00329"/>
    </source>
</evidence>
<dbReference type="OrthoDB" id="9801496at2"/>
<accession>A0A1B1U5A2</accession>
<dbReference type="InterPro" id="IPR001135">
    <property type="entry name" value="NADH_Q_OxRdtase_suD"/>
</dbReference>
<keyword evidence="7" id="KW-1278">Translocase</keyword>
<evidence type="ECO:0000256" key="8">
    <source>
        <dbReference type="ARBA" id="ARBA00023027"/>
    </source>
</evidence>
<dbReference type="GO" id="GO:0048038">
    <property type="term" value="F:quinone binding"/>
    <property type="evidence" value="ECO:0007669"/>
    <property type="project" value="UniProtKB-KW"/>
</dbReference>
<evidence type="ECO:0000256" key="4">
    <source>
        <dbReference type="ARBA" id="ARBA00022475"/>
    </source>
</evidence>
<dbReference type="InterPro" id="IPR026662">
    <property type="entry name" value="NDH-1_subunit_CD"/>
</dbReference>
<organism evidence="15 16">
    <name type="scientific">Helicobacter enhydrae</name>
    <dbReference type="NCBI Taxonomy" id="222136"/>
    <lineage>
        <taxon>Bacteria</taxon>
        <taxon>Pseudomonadati</taxon>
        <taxon>Campylobacterota</taxon>
        <taxon>Epsilonproteobacteria</taxon>
        <taxon>Campylobacterales</taxon>
        <taxon>Helicobacteraceae</taxon>
        <taxon>Helicobacter</taxon>
    </lineage>
</organism>
<dbReference type="GO" id="GO:0030964">
    <property type="term" value="C:NADH dehydrogenase complex"/>
    <property type="evidence" value="ECO:0007669"/>
    <property type="project" value="InterPro"/>
</dbReference>
<dbReference type="PANTHER" id="PTHR11993">
    <property type="entry name" value="NADH-UBIQUINONE OXIDOREDUCTASE 49 KDA SUBUNIT"/>
    <property type="match status" value="1"/>
</dbReference>
<keyword evidence="5" id="KW-0997">Cell inner membrane</keyword>
<reference evidence="16" key="1">
    <citation type="submission" date="2016-07" db="EMBL/GenBank/DDBJ databases">
        <authorList>
            <person name="Florea S."/>
            <person name="Webb J.S."/>
            <person name="Jaromczyk J."/>
            <person name="Schardl C.L."/>
        </authorList>
    </citation>
    <scope>NUCLEOTIDE SEQUENCE [LARGE SCALE GENOMIC DNA]</scope>
    <source>
        <strain evidence="16">MIT 01-6242</strain>
    </source>
</reference>
<dbReference type="HAMAP" id="MF_01358">
    <property type="entry name" value="NDH1_NuoD"/>
    <property type="match status" value="1"/>
</dbReference>
<gene>
    <name evidence="15" type="ORF">BBW65_03590</name>
</gene>
<keyword evidence="3" id="KW-0813">Transport</keyword>
<dbReference type="Pfam" id="PF00346">
    <property type="entry name" value="Complex1_49kDa"/>
    <property type="match status" value="1"/>
</dbReference>
<dbReference type="InterPro" id="IPR029014">
    <property type="entry name" value="NiFe-Hase_large"/>
</dbReference>
<feature type="domain" description="NADH:ubiquinone oxidoreductase 30kDa subunit" evidence="13">
    <location>
        <begin position="24"/>
        <end position="144"/>
    </location>
</feature>
<dbReference type="Proteomes" id="UP000092884">
    <property type="component" value="Chromosome"/>
</dbReference>
<dbReference type="SUPFAM" id="SSF143243">
    <property type="entry name" value="Nqo5-like"/>
    <property type="match status" value="1"/>
</dbReference>
<evidence type="ECO:0000256" key="11">
    <source>
        <dbReference type="ARBA" id="ARBA00038617"/>
    </source>
</evidence>